<keyword evidence="1" id="KW-0812">Transmembrane</keyword>
<dbReference type="AlphaFoldDB" id="A0AAN5C5V2"/>
<evidence type="ECO:0000313" key="2">
    <source>
        <dbReference type="EMBL" id="GMR31097.1"/>
    </source>
</evidence>
<protein>
    <submittedName>
        <fullName evidence="2">Uncharacterized protein</fullName>
    </submittedName>
</protein>
<proteinExistence type="predicted"/>
<dbReference type="Proteomes" id="UP001328107">
    <property type="component" value="Unassembled WGS sequence"/>
</dbReference>
<feature type="transmembrane region" description="Helical" evidence="1">
    <location>
        <begin position="20"/>
        <end position="37"/>
    </location>
</feature>
<evidence type="ECO:0000313" key="3">
    <source>
        <dbReference type="Proteomes" id="UP001328107"/>
    </source>
</evidence>
<keyword evidence="3" id="KW-1185">Reference proteome</keyword>
<accession>A0AAN5C5V2</accession>
<keyword evidence="1" id="KW-0472">Membrane</keyword>
<comment type="caution">
    <text evidence="2">The sequence shown here is derived from an EMBL/GenBank/DDBJ whole genome shotgun (WGS) entry which is preliminary data.</text>
</comment>
<organism evidence="2 3">
    <name type="scientific">Pristionchus mayeri</name>
    <dbReference type="NCBI Taxonomy" id="1317129"/>
    <lineage>
        <taxon>Eukaryota</taxon>
        <taxon>Metazoa</taxon>
        <taxon>Ecdysozoa</taxon>
        <taxon>Nematoda</taxon>
        <taxon>Chromadorea</taxon>
        <taxon>Rhabditida</taxon>
        <taxon>Rhabditina</taxon>
        <taxon>Diplogasteromorpha</taxon>
        <taxon>Diplogasteroidea</taxon>
        <taxon>Neodiplogasteridae</taxon>
        <taxon>Pristionchus</taxon>
    </lineage>
</organism>
<feature type="transmembrane region" description="Helical" evidence="1">
    <location>
        <begin position="58"/>
        <end position="82"/>
    </location>
</feature>
<reference evidence="3" key="1">
    <citation type="submission" date="2022-10" db="EMBL/GenBank/DDBJ databases">
        <title>Genome assembly of Pristionchus species.</title>
        <authorList>
            <person name="Yoshida K."/>
            <person name="Sommer R.J."/>
        </authorList>
    </citation>
    <scope>NUCLEOTIDE SEQUENCE [LARGE SCALE GENOMIC DNA]</scope>
    <source>
        <strain evidence="3">RS5460</strain>
    </source>
</reference>
<name>A0AAN5C5V2_9BILA</name>
<keyword evidence="1" id="KW-1133">Transmembrane helix</keyword>
<evidence type="ECO:0000256" key="1">
    <source>
        <dbReference type="SAM" id="Phobius"/>
    </source>
</evidence>
<gene>
    <name evidence="2" type="ORF">PMAYCL1PPCAC_01292</name>
</gene>
<sequence>SAMGCNFWSRFACGFPLRDCSMVFVFLSFLLQWRYVFGSCYSKCGMCSSRWSSLSSSISTFCSYLVANEVASFISSLFIQYYGSLHMWE</sequence>
<dbReference type="EMBL" id="BTRK01000001">
    <property type="protein sequence ID" value="GMR31097.1"/>
    <property type="molecule type" value="Genomic_DNA"/>
</dbReference>
<feature type="non-terminal residue" evidence="2">
    <location>
        <position position="1"/>
    </location>
</feature>